<dbReference type="InterPro" id="IPR000629">
    <property type="entry name" value="RNA-helicase_DEAD-box_CS"/>
</dbReference>
<keyword evidence="6 10" id="KW-0347">Helicase</keyword>
<dbReference type="InterPro" id="IPR014014">
    <property type="entry name" value="RNA_helicase_DEAD_Q_motif"/>
</dbReference>
<comment type="function">
    <text evidence="10">RNA helicase.</text>
</comment>
<feature type="region of interest" description="Disordered" evidence="11">
    <location>
        <begin position="902"/>
        <end position="958"/>
    </location>
</feature>
<feature type="compositionally biased region" description="Basic and acidic residues" evidence="11">
    <location>
        <begin position="646"/>
        <end position="656"/>
    </location>
</feature>
<evidence type="ECO:0000259" key="12">
    <source>
        <dbReference type="PROSITE" id="PS51192"/>
    </source>
</evidence>
<feature type="compositionally biased region" description="Basic and acidic residues" evidence="11">
    <location>
        <begin position="813"/>
        <end position="826"/>
    </location>
</feature>
<comment type="caution">
    <text evidence="15">The sequence shown here is derived from an EMBL/GenBank/DDBJ whole genome shotgun (WGS) entry which is preliminary data.</text>
</comment>
<evidence type="ECO:0000256" key="11">
    <source>
        <dbReference type="SAM" id="MobiDB-lite"/>
    </source>
</evidence>
<dbReference type="EC" id="3.6.4.13" evidence="10"/>
<dbReference type="GO" id="GO:0005524">
    <property type="term" value="F:ATP binding"/>
    <property type="evidence" value="ECO:0007669"/>
    <property type="project" value="UniProtKB-UniRule"/>
</dbReference>
<dbReference type="InterPro" id="IPR025313">
    <property type="entry name" value="SPB4-like_CTE"/>
</dbReference>
<proteinExistence type="inferred from homology"/>
<evidence type="ECO:0000256" key="6">
    <source>
        <dbReference type="ARBA" id="ARBA00022806"/>
    </source>
</evidence>
<dbReference type="GO" id="GO:0003723">
    <property type="term" value="F:RNA binding"/>
    <property type="evidence" value="ECO:0007669"/>
    <property type="project" value="UniProtKB-UniRule"/>
</dbReference>
<keyword evidence="3" id="KW-0698">rRNA processing</keyword>
<evidence type="ECO:0000259" key="14">
    <source>
        <dbReference type="PROSITE" id="PS51195"/>
    </source>
</evidence>
<evidence type="ECO:0000256" key="8">
    <source>
        <dbReference type="ARBA" id="ARBA00022884"/>
    </source>
</evidence>
<evidence type="ECO:0000256" key="4">
    <source>
        <dbReference type="ARBA" id="ARBA00022741"/>
    </source>
</evidence>
<reference evidence="15 16" key="1">
    <citation type="journal article" date="2019" name="Sci. Rep.">
        <title>Comparative genomics of chytrid fungi reveal insights into the obligate biotrophic and pathogenic lifestyle of Synchytrium endobioticum.</title>
        <authorList>
            <person name="van de Vossenberg B.T.L.H."/>
            <person name="Warris S."/>
            <person name="Nguyen H.D.T."/>
            <person name="van Gent-Pelzer M.P.E."/>
            <person name="Joly D.L."/>
            <person name="van de Geest H.C."/>
            <person name="Bonants P.J.M."/>
            <person name="Smith D.S."/>
            <person name="Levesque C.A."/>
            <person name="van der Lee T.A.J."/>
        </authorList>
    </citation>
    <scope>NUCLEOTIDE SEQUENCE [LARGE SCALE GENOMIC DNA]</scope>
    <source>
        <strain evidence="15 16">CBS 675.73</strain>
    </source>
</reference>
<evidence type="ECO:0000256" key="2">
    <source>
        <dbReference type="ARBA" id="ARBA00022517"/>
    </source>
</evidence>
<accession>A0A507EDN3</accession>
<dbReference type="PROSITE" id="PS00039">
    <property type="entry name" value="DEAD_ATP_HELICASE"/>
    <property type="match status" value="1"/>
</dbReference>
<evidence type="ECO:0000256" key="9">
    <source>
        <dbReference type="PROSITE-ProRule" id="PRU00552"/>
    </source>
</evidence>
<feature type="region of interest" description="Disordered" evidence="11">
    <location>
        <begin position="291"/>
        <end position="331"/>
    </location>
</feature>
<keyword evidence="4 10" id="KW-0547">Nucleotide-binding</keyword>
<evidence type="ECO:0000256" key="10">
    <source>
        <dbReference type="RuleBase" id="RU365068"/>
    </source>
</evidence>
<keyword evidence="7 10" id="KW-0067">ATP-binding</keyword>
<dbReference type="Pfam" id="PF13959">
    <property type="entry name" value="CTE_SPB4"/>
    <property type="match status" value="1"/>
</dbReference>
<keyword evidence="16" id="KW-1185">Reference proteome</keyword>
<dbReference type="InterPro" id="IPR011545">
    <property type="entry name" value="DEAD/DEAH_box_helicase_dom"/>
</dbReference>
<comment type="similarity">
    <text evidence="10">Belongs to the DEAD box helicase family.</text>
</comment>
<organism evidence="15 16">
    <name type="scientific">Chytriomyces confervae</name>
    <dbReference type="NCBI Taxonomy" id="246404"/>
    <lineage>
        <taxon>Eukaryota</taxon>
        <taxon>Fungi</taxon>
        <taxon>Fungi incertae sedis</taxon>
        <taxon>Chytridiomycota</taxon>
        <taxon>Chytridiomycota incertae sedis</taxon>
        <taxon>Chytridiomycetes</taxon>
        <taxon>Chytridiales</taxon>
        <taxon>Chytriomycetaceae</taxon>
        <taxon>Chytriomyces</taxon>
    </lineage>
</organism>
<dbReference type="GO" id="GO:0006364">
    <property type="term" value="P:rRNA processing"/>
    <property type="evidence" value="ECO:0007669"/>
    <property type="project" value="UniProtKB-KW"/>
</dbReference>
<feature type="region of interest" description="Disordered" evidence="11">
    <location>
        <begin position="809"/>
        <end position="833"/>
    </location>
</feature>
<dbReference type="SMART" id="SM00490">
    <property type="entry name" value="HELICc"/>
    <property type="match status" value="1"/>
</dbReference>
<dbReference type="OrthoDB" id="422663at2759"/>
<gene>
    <name evidence="15" type="ORF">CcCBS67573_g08844</name>
</gene>
<dbReference type="SMART" id="SM01178">
    <property type="entry name" value="DUF4217"/>
    <property type="match status" value="1"/>
</dbReference>
<dbReference type="Proteomes" id="UP000320333">
    <property type="component" value="Unassembled WGS sequence"/>
</dbReference>
<dbReference type="PROSITE" id="PS51194">
    <property type="entry name" value="HELICASE_CTER"/>
    <property type="match status" value="1"/>
</dbReference>
<feature type="region of interest" description="Disordered" evidence="11">
    <location>
        <begin position="44"/>
        <end position="65"/>
    </location>
</feature>
<dbReference type="SMART" id="SM00487">
    <property type="entry name" value="DEXDc"/>
    <property type="match status" value="1"/>
</dbReference>
<evidence type="ECO:0000256" key="3">
    <source>
        <dbReference type="ARBA" id="ARBA00022552"/>
    </source>
</evidence>
<dbReference type="GO" id="GO:0016887">
    <property type="term" value="F:ATP hydrolysis activity"/>
    <property type="evidence" value="ECO:0007669"/>
    <property type="project" value="RHEA"/>
</dbReference>
<dbReference type="Pfam" id="PF00270">
    <property type="entry name" value="DEAD"/>
    <property type="match status" value="2"/>
</dbReference>
<feature type="short sequence motif" description="Q motif" evidence="9">
    <location>
        <begin position="162"/>
        <end position="191"/>
    </location>
</feature>
<evidence type="ECO:0000259" key="13">
    <source>
        <dbReference type="PROSITE" id="PS51194"/>
    </source>
</evidence>
<dbReference type="SUPFAM" id="SSF52540">
    <property type="entry name" value="P-loop containing nucleoside triphosphate hydrolases"/>
    <property type="match status" value="2"/>
</dbReference>
<evidence type="ECO:0000256" key="5">
    <source>
        <dbReference type="ARBA" id="ARBA00022801"/>
    </source>
</evidence>
<dbReference type="GO" id="GO:0005730">
    <property type="term" value="C:nucleolus"/>
    <property type="evidence" value="ECO:0007669"/>
    <property type="project" value="UniProtKB-SubCell"/>
</dbReference>
<comment type="domain">
    <text evidence="10">The Q motif is unique to and characteristic of the DEAD box family of RNA helicases and controls ATP binding and hydrolysis.</text>
</comment>
<feature type="compositionally biased region" description="Low complexity" evidence="11">
    <location>
        <begin position="902"/>
        <end position="911"/>
    </location>
</feature>
<feature type="domain" description="Helicase C-terminal" evidence="13">
    <location>
        <begin position="570"/>
        <end position="825"/>
    </location>
</feature>
<evidence type="ECO:0000256" key="1">
    <source>
        <dbReference type="ARBA" id="ARBA00004604"/>
    </source>
</evidence>
<feature type="domain" description="DEAD-box RNA helicase Q" evidence="14">
    <location>
        <begin position="162"/>
        <end position="191"/>
    </location>
</feature>
<dbReference type="Gene3D" id="3.40.50.300">
    <property type="entry name" value="P-loop containing nucleotide triphosphate hydrolases"/>
    <property type="match status" value="2"/>
</dbReference>
<name>A0A507EDN3_9FUNG</name>
<feature type="domain" description="Helicase ATP-binding" evidence="12">
    <location>
        <begin position="205"/>
        <end position="457"/>
    </location>
</feature>
<dbReference type="Pfam" id="PF00271">
    <property type="entry name" value="Helicase_C"/>
    <property type="match status" value="1"/>
</dbReference>
<dbReference type="AlphaFoldDB" id="A0A507EDN3"/>
<dbReference type="PROSITE" id="PS51195">
    <property type="entry name" value="Q_MOTIF"/>
    <property type="match status" value="1"/>
</dbReference>
<evidence type="ECO:0000313" key="15">
    <source>
        <dbReference type="EMBL" id="TPX62243.1"/>
    </source>
</evidence>
<protein>
    <recommendedName>
        <fullName evidence="10">ATP-dependent RNA helicase</fullName>
        <ecNumber evidence="10">3.6.4.13</ecNumber>
    </recommendedName>
</protein>
<dbReference type="GO" id="GO:0003724">
    <property type="term" value="F:RNA helicase activity"/>
    <property type="evidence" value="ECO:0007669"/>
    <property type="project" value="UniProtKB-EC"/>
</dbReference>
<feature type="region of interest" description="Disordered" evidence="11">
    <location>
        <begin position="612"/>
        <end position="671"/>
    </location>
</feature>
<comment type="subcellular location">
    <subcellularLocation>
        <location evidence="1">Nucleus</location>
        <location evidence="1">Nucleolus</location>
    </subcellularLocation>
</comment>
<sequence>MDDDGLQMNFAMPTAPAQVSVSASVFGVGKGSWKKKRIVNKIAKSKAEKVSAPRDNRPIDQLSVAPITTTEKPAFKKPFQSGAVKVSRPTNKSSAANGKPGAPFNKGGAAGNNGAAKKSTSFVSSLFSGNPSLETLPVQTEDPDALAPKQTSNAVPEATDTNSFTGLGLNPFLISHLSSKMGVTVPTQIQRATLAALIPRNAATLKSLSFSKDALVQAQTGSGKTLAYLLPIVHSLIMAQTQCSEAERNQLNRSLGTVAIILAPTRELAKQICAVLETLLKYSSASAADSKSTTQVENVEKEEDDASDNDDEDDNEDETKPKPTASKPSRHWIVPGLVVGGDKKKSEKARLRKGCTILVSTPGRLIDHLKTTRAFEIGNLRWLVLDEADRFLELGFEETLRELLAIIDDKRKTCISIQKRLKAPCWPVHKQILLTSATIKGSVQRLAETSLKDPLFIKAAEDEEKSAAAAEDTFDLAKKPSKGRDFIIEKKKDDAEDSDEDFWDNQEKDKNGDEDITDLLSSYKDTASAEEANAVSTTTAMDEDEEELFTVPEQLKQTYVLVPAKLRLVTLVAILRQIANRGAAYGGFKAILFADTCDSVDFLFHILANGHKGPSRDEAEAAANNPKPTAKDKKDTKAHGKGKKGASKDSAKSVDDKDAEAEPAQPEPAPLAPISAEALTSSGLESPLFPSTTIFKLHGNLSQKAREQAYTGFKKHTHSLLICTDVAARGLDLPDISFVIQYDMPSDVKDYVHRIGRTARLGRAGSAVSLLLPSEAKYVDLLKRKGVVVAPEDGMAVLKHLVGAPVEGADAAAKPEGKGSDKDSKGKRMKKRSLEDWATDVQMMFERFIMADEKNLELARSAFRSHVRAYATHVSTERQLFNLKHLHLGHVAKSFGLRDAPGMAMGAPSAPTKHNGAKKPNSNDKKSSANPNLKRKAYQLQSSSSAASEFGDGGVQKLVGGTRKKFKNIY</sequence>
<dbReference type="STRING" id="246404.A0A507EDN3"/>
<feature type="region of interest" description="Disordered" evidence="11">
    <location>
        <begin position="78"/>
        <end position="115"/>
    </location>
</feature>
<evidence type="ECO:0000256" key="7">
    <source>
        <dbReference type="ARBA" id="ARBA00022840"/>
    </source>
</evidence>
<feature type="compositionally biased region" description="Basic and acidic residues" evidence="11">
    <location>
        <begin position="45"/>
        <end position="58"/>
    </location>
</feature>
<feature type="compositionally biased region" description="Acidic residues" evidence="11">
    <location>
        <begin position="300"/>
        <end position="317"/>
    </location>
</feature>
<evidence type="ECO:0000313" key="16">
    <source>
        <dbReference type="Proteomes" id="UP000320333"/>
    </source>
</evidence>
<dbReference type="EMBL" id="QEAP01000646">
    <property type="protein sequence ID" value="TPX62243.1"/>
    <property type="molecule type" value="Genomic_DNA"/>
</dbReference>
<dbReference type="InterPro" id="IPR027417">
    <property type="entry name" value="P-loop_NTPase"/>
</dbReference>
<dbReference type="InterPro" id="IPR001650">
    <property type="entry name" value="Helicase_C-like"/>
</dbReference>
<keyword evidence="2" id="KW-0690">Ribosome biogenesis</keyword>
<feature type="compositionally biased region" description="Basic and acidic residues" evidence="11">
    <location>
        <begin position="629"/>
        <end position="638"/>
    </location>
</feature>
<keyword evidence="8 10" id="KW-0694">RNA-binding</keyword>
<dbReference type="InterPro" id="IPR014001">
    <property type="entry name" value="Helicase_ATP-bd"/>
</dbReference>
<feature type="compositionally biased region" description="Low complexity" evidence="11">
    <location>
        <begin position="97"/>
        <end position="115"/>
    </location>
</feature>
<dbReference type="PANTHER" id="PTHR24031">
    <property type="entry name" value="RNA HELICASE"/>
    <property type="match status" value="1"/>
</dbReference>
<keyword evidence="5 10" id="KW-0378">Hydrolase</keyword>
<dbReference type="CDD" id="cd18787">
    <property type="entry name" value="SF2_C_DEAD"/>
    <property type="match status" value="1"/>
</dbReference>
<comment type="catalytic activity">
    <reaction evidence="10">
        <text>ATP + H2O = ADP + phosphate + H(+)</text>
        <dbReference type="Rhea" id="RHEA:13065"/>
        <dbReference type="ChEBI" id="CHEBI:15377"/>
        <dbReference type="ChEBI" id="CHEBI:15378"/>
        <dbReference type="ChEBI" id="CHEBI:30616"/>
        <dbReference type="ChEBI" id="CHEBI:43474"/>
        <dbReference type="ChEBI" id="CHEBI:456216"/>
        <dbReference type="EC" id="3.6.4.13"/>
    </reaction>
</comment>
<dbReference type="PROSITE" id="PS51192">
    <property type="entry name" value="HELICASE_ATP_BIND_1"/>
    <property type="match status" value="1"/>
</dbReference>